<gene>
    <name evidence="1" type="ORF">Aau02nite_71530</name>
</gene>
<proteinExistence type="predicted"/>
<comment type="caution">
    <text evidence="1">The sequence shown here is derived from an EMBL/GenBank/DDBJ whole genome shotgun (WGS) entry which is preliminary data.</text>
</comment>
<evidence type="ECO:0000313" key="2">
    <source>
        <dbReference type="Proteomes" id="UP000681340"/>
    </source>
</evidence>
<dbReference type="AlphaFoldDB" id="A0A919SRH0"/>
<reference evidence="1" key="1">
    <citation type="submission" date="2021-03" db="EMBL/GenBank/DDBJ databases">
        <title>Whole genome shotgun sequence of Actinoplanes auranticolor NBRC 12245.</title>
        <authorList>
            <person name="Komaki H."/>
            <person name="Tamura T."/>
        </authorList>
    </citation>
    <scope>NUCLEOTIDE SEQUENCE</scope>
    <source>
        <strain evidence="1">NBRC 12245</strain>
    </source>
</reference>
<accession>A0A919SRH0</accession>
<evidence type="ECO:0000313" key="1">
    <source>
        <dbReference type="EMBL" id="GIM76574.1"/>
    </source>
</evidence>
<dbReference type="Proteomes" id="UP000681340">
    <property type="component" value="Unassembled WGS sequence"/>
</dbReference>
<keyword evidence="2" id="KW-1185">Reference proteome</keyword>
<dbReference type="SUPFAM" id="SSF47598">
    <property type="entry name" value="Ribbon-helix-helix"/>
    <property type="match status" value="1"/>
</dbReference>
<dbReference type="EMBL" id="BOQL01000063">
    <property type="protein sequence ID" value="GIM76574.1"/>
    <property type="molecule type" value="Genomic_DNA"/>
</dbReference>
<evidence type="ECO:0008006" key="3">
    <source>
        <dbReference type="Google" id="ProtNLM"/>
    </source>
</evidence>
<organism evidence="1 2">
    <name type="scientific">Actinoplanes auranticolor</name>
    <dbReference type="NCBI Taxonomy" id="47988"/>
    <lineage>
        <taxon>Bacteria</taxon>
        <taxon>Bacillati</taxon>
        <taxon>Actinomycetota</taxon>
        <taxon>Actinomycetes</taxon>
        <taxon>Micromonosporales</taxon>
        <taxon>Micromonosporaceae</taxon>
        <taxon>Actinoplanes</taxon>
    </lineage>
</organism>
<dbReference type="GO" id="GO:0006355">
    <property type="term" value="P:regulation of DNA-templated transcription"/>
    <property type="evidence" value="ECO:0007669"/>
    <property type="project" value="InterPro"/>
</dbReference>
<dbReference type="InterPro" id="IPR010985">
    <property type="entry name" value="Ribbon_hlx_hlx"/>
</dbReference>
<protein>
    <recommendedName>
        <fullName evidence="3">Ribbon-helix-helix CopG family protein</fullName>
    </recommendedName>
</protein>
<dbReference type="RefSeq" id="WP_212993008.1">
    <property type="nucleotide sequence ID" value="NZ_BAABEA010000034.1"/>
</dbReference>
<sequence>MAMNFRPPEQLAERLRAQADAEHVSVQALLVKMAEDYLARHAKKAMIAREVQVVQANFADALRRLGEGA</sequence>
<name>A0A919SRH0_9ACTN</name>